<dbReference type="Proteomes" id="UP001066276">
    <property type="component" value="Chromosome 3_2"/>
</dbReference>
<evidence type="ECO:0000313" key="2">
    <source>
        <dbReference type="EMBL" id="KAJ1178370.1"/>
    </source>
</evidence>
<gene>
    <name evidence="2" type="ORF">NDU88_003616</name>
</gene>
<proteinExistence type="predicted"/>
<evidence type="ECO:0000313" key="3">
    <source>
        <dbReference type="Proteomes" id="UP001066276"/>
    </source>
</evidence>
<organism evidence="2 3">
    <name type="scientific">Pleurodeles waltl</name>
    <name type="common">Iberian ribbed newt</name>
    <dbReference type="NCBI Taxonomy" id="8319"/>
    <lineage>
        <taxon>Eukaryota</taxon>
        <taxon>Metazoa</taxon>
        <taxon>Chordata</taxon>
        <taxon>Craniata</taxon>
        <taxon>Vertebrata</taxon>
        <taxon>Euteleostomi</taxon>
        <taxon>Amphibia</taxon>
        <taxon>Batrachia</taxon>
        <taxon>Caudata</taxon>
        <taxon>Salamandroidea</taxon>
        <taxon>Salamandridae</taxon>
        <taxon>Pleurodelinae</taxon>
        <taxon>Pleurodeles</taxon>
    </lineage>
</organism>
<name>A0AAV7TPK3_PLEWA</name>
<keyword evidence="3" id="KW-1185">Reference proteome</keyword>
<evidence type="ECO:0000256" key="1">
    <source>
        <dbReference type="SAM" id="MobiDB-lite"/>
    </source>
</evidence>
<dbReference type="EMBL" id="JANPWB010000006">
    <property type="protein sequence ID" value="KAJ1178370.1"/>
    <property type="molecule type" value="Genomic_DNA"/>
</dbReference>
<reference evidence="2" key="1">
    <citation type="journal article" date="2022" name="bioRxiv">
        <title>Sequencing and chromosome-scale assembly of the giantPleurodeles waltlgenome.</title>
        <authorList>
            <person name="Brown T."/>
            <person name="Elewa A."/>
            <person name="Iarovenko S."/>
            <person name="Subramanian E."/>
            <person name="Araus A.J."/>
            <person name="Petzold A."/>
            <person name="Susuki M."/>
            <person name="Suzuki K.-i.T."/>
            <person name="Hayashi T."/>
            <person name="Toyoda A."/>
            <person name="Oliveira C."/>
            <person name="Osipova E."/>
            <person name="Leigh N.D."/>
            <person name="Simon A."/>
            <person name="Yun M.H."/>
        </authorList>
    </citation>
    <scope>NUCLEOTIDE SEQUENCE</scope>
    <source>
        <strain evidence="2">20211129_DDA</strain>
        <tissue evidence="2">Liver</tissue>
    </source>
</reference>
<protein>
    <submittedName>
        <fullName evidence="2">Uncharacterized protein</fullName>
    </submittedName>
</protein>
<accession>A0AAV7TPK3</accession>
<feature type="region of interest" description="Disordered" evidence="1">
    <location>
        <begin position="1"/>
        <end position="89"/>
    </location>
</feature>
<dbReference type="AlphaFoldDB" id="A0AAV7TPK3"/>
<sequence>MEPISSPFRHGRRDQNQEPRDPDSKKSRRPEEEKRATEEQERVALTEMTRKPDESRKKRRKRAAEQVARRPGRRNKNTPAPLLEKRGTLRCVPVTVKGHKRVGEDGRWRE</sequence>
<comment type="caution">
    <text evidence="2">The sequence shown here is derived from an EMBL/GenBank/DDBJ whole genome shotgun (WGS) entry which is preliminary data.</text>
</comment>
<feature type="compositionally biased region" description="Basic and acidic residues" evidence="1">
    <location>
        <begin position="13"/>
        <end position="56"/>
    </location>
</feature>